<dbReference type="GO" id="GO:0006629">
    <property type="term" value="P:lipid metabolic process"/>
    <property type="evidence" value="ECO:0007669"/>
    <property type="project" value="UniProtKB-ARBA"/>
</dbReference>
<evidence type="ECO:0000313" key="8">
    <source>
        <dbReference type="RefSeq" id="XP_016491589.1"/>
    </source>
</evidence>
<dbReference type="GO" id="GO:0004497">
    <property type="term" value="F:monooxygenase activity"/>
    <property type="evidence" value="ECO:0007669"/>
    <property type="project" value="UniProtKB-KW"/>
</dbReference>
<dbReference type="SMR" id="A0A1S4BRS4"/>
<dbReference type="SUPFAM" id="SSF48264">
    <property type="entry name" value="Cytochrome P450"/>
    <property type="match status" value="1"/>
</dbReference>
<dbReference type="OrthoDB" id="1470350at2759"/>
<dbReference type="PRINTS" id="PR00385">
    <property type="entry name" value="P450"/>
</dbReference>
<dbReference type="AlphaFoldDB" id="A0A1S4BRS4"/>
<dbReference type="InterPro" id="IPR017972">
    <property type="entry name" value="Cyt_P450_CS"/>
</dbReference>
<protein>
    <submittedName>
        <fullName evidence="8">Cytochrome P450 94A1-like</fullName>
    </submittedName>
</protein>
<dbReference type="Gene3D" id="1.10.630.10">
    <property type="entry name" value="Cytochrome P450"/>
    <property type="match status" value="1"/>
</dbReference>
<evidence type="ECO:0000256" key="3">
    <source>
        <dbReference type="ARBA" id="ARBA00022723"/>
    </source>
</evidence>
<evidence type="ECO:0000256" key="2">
    <source>
        <dbReference type="ARBA" id="ARBA00010617"/>
    </source>
</evidence>
<dbReference type="Pfam" id="PF00067">
    <property type="entry name" value="p450"/>
    <property type="match status" value="1"/>
</dbReference>
<dbReference type="Proteomes" id="UP000790787">
    <property type="component" value="Chromosome 8"/>
</dbReference>
<keyword evidence="6" id="KW-0349">Heme</keyword>
<reference evidence="7" key="1">
    <citation type="journal article" date="2014" name="Nat. Commun.">
        <title>The tobacco genome sequence and its comparison with those of tomato and potato.</title>
        <authorList>
            <person name="Sierro N."/>
            <person name="Battey J.N."/>
            <person name="Ouadi S."/>
            <person name="Bakaher N."/>
            <person name="Bovet L."/>
            <person name="Willig A."/>
            <person name="Goepfert S."/>
            <person name="Peitsch M.C."/>
            <person name="Ivanov N.V."/>
        </authorList>
    </citation>
    <scope>NUCLEOTIDE SEQUENCE [LARGE SCALE GENOMIC DNA]</scope>
</reference>
<dbReference type="STRING" id="4097.A0A1S4BRS4"/>
<keyword evidence="4 6" id="KW-0560">Oxidoreductase</keyword>
<keyword evidence="6" id="KW-0503">Monooxygenase</keyword>
<accession>A0A1S4BRS4</accession>
<dbReference type="GeneID" id="107811218"/>
<keyword evidence="5 6" id="KW-0408">Iron</keyword>
<dbReference type="GO" id="GO:0016705">
    <property type="term" value="F:oxidoreductase activity, acting on paired donors, with incorporation or reduction of molecular oxygen"/>
    <property type="evidence" value="ECO:0007669"/>
    <property type="project" value="InterPro"/>
</dbReference>
<name>A0A1S4BRS4_TOBAC</name>
<evidence type="ECO:0000256" key="4">
    <source>
        <dbReference type="ARBA" id="ARBA00023002"/>
    </source>
</evidence>
<keyword evidence="7" id="KW-1185">Reference proteome</keyword>
<comment type="similarity">
    <text evidence="2 6">Belongs to the cytochrome P450 family.</text>
</comment>
<evidence type="ECO:0000256" key="5">
    <source>
        <dbReference type="ARBA" id="ARBA00023004"/>
    </source>
</evidence>
<dbReference type="PANTHER" id="PTHR24296">
    <property type="entry name" value="CYTOCHROME P450"/>
    <property type="match status" value="1"/>
</dbReference>
<organism evidence="7 8">
    <name type="scientific">Nicotiana tabacum</name>
    <name type="common">Common tobacco</name>
    <dbReference type="NCBI Taxonomy" id="4097"/>
    <lineage>
        <taxon>Eukaryota</taxon>
        <taxon>Viridiplantae</taxon>
        <taxon>Streptophyta</taxon>
        <taxon>Embryophyta</taxon>
        <taxon>Tracheophyta</taxon>
        <taxon>Spermatophyta</taxon>
        <taxon>Magnoliopsida</taxon>
        <taxon>eudicotyledons</taxon>
        <taxon>Gunneridae</taxon>
        <taxon>Pentapetalae</taxon>
        <taxon>asterids</taxon>
        <taxon>lamiids</taxon>
        <taxon>Solanales</taxon>
        <taxon>Solanaceae</taxon>
        <taxon>Nicotianoideae</taxon>
        <taxon>Nicotianeae</taxon>
        <taxon>Nicotiana</taxon>
    </lineage>
</organism>
<sequence>MRRSLPQTYFTNAKGCSHLRTWAGPTSIRICDEKLTNAASSVVANANLDLAFARSKACNKFSYTTLLLLFSIYFGRNKFNDNDKDTLPRPYPLLGHLVAILRNRNQNIVEWMCEVVNKSPSSTFFLHLPLRRHPHILTSNSANVQHILKTRFGIYHKHRKFGVVLHDVCRDNVFLADGQRWRKLRQLASHEFNSRPFHKFANFLVPENEISNRLLPLLSEAAANNTVIDLRDILRRFTFDTAVQMALGHDLAYLSNSPKFPPTHFADAFESAFEISMKRIFSFFWKAKRFFNMGSERRLKRDISEIRGFIREIIISRRKVKSSSSSSGTDHHHYHASDFLSGLMNDPKGKFDDDEFLIDSSINFLLASQDTVITALTWYFWSVLKNPDVEDRIVIEVKEKKSSNIRDMIYTHASICESLRLHPPAAFGGREATEDDVLPDGTKVKKGMAVFYHTYAMGRSPELWGSDWPEFRPERWLKRSEENGGEWTFVARDSFTYPVFHGGPRICLGKEIAFTHIKSVVAAVLGRFHFVLAPVMEEHPEPVFFSNSTSKMTNGFLVKVVDRIAKVATKGMANEGEINAANTQANVIKDAVGKSGCNKKRNATNKSQEVPHVGLSSQEPSTTKASKDEVEVLLEDVLLGKE</sequence>
<dbReference type="PROSITE" id="PS00086">
    <property type="entry name" value="CYTOCHROME_P450"/>
    <property type="match status" value="1"/>
</dbReference>
<dbReference type="RefSeq" id="XP_016491589.1">
    <property type="nucleotide sequence ID" value="XM_016636103.1"/>
</dbReference>
<dbReference type="OMA" id="IAFTHIK"/>
<dbReference type="PaxDb" id="4097-A0A1S4BRS4"/>
<reference evidence="8" key="2">
    <citation type="submission" date="2025-08" db="UniProtKB">
        <authorList>
            <consortium name="RefSeq"/>
        </authorList>
    </citation>
    <scope>IDENTIFICATION</scope>
</reference>
<evidence type="ECO:0000256" key="1">
    <source>
        <dbReference type="ARBA" id="ARBA00001971"/>
    </source>
</evidence>
<evidence type="ECO:0000313" key="7">
    <source>
        <dbReference type="Proteomes" id="UP000790787"/>
    </source>
</evidence>
<dbReference type="InterPro" id="IPR001128">
    <property type="entry name" value="Cyt_P450"/>
</dbReference>
<dbReference type="KEGG" id="nta:107811218"/>
<gene>
    <name evidence="8" type="primary">LOC107811218</name>
</gene>
<dbReference type="GO" id="GO:0005506">
    <property type="term" value="F:iron ion binding"/>
    <property type="evidence" value="ECO:0007669"/>
    <property type="project" value="InterPro"/>
</dbReference>
<dbReference type="GO" id="GO:0020037">
    <property type="term" value="F:heme binding"/>
    <property type="evidence" value="ECO:0007669"/>
    <property type="project" value="InterPro"/>
</dbReference>
<proteinExistence type="inferred from homology"/>
<evidence type="ECO:0000256" key="6">
    <source>
        <dbReference type="RuleBase" id="RU000461"/>
    </source>
</evidence>
<comment type="cofactor">
    <cofactor evidence="1">
        <name>heme</name>
        <dbReference type="ChEBI" id="CHEBI:30413"/>
    </cofactor>
</comment>
<dbReference type="InterPro" id="IPR036396">
    <property type="entry name" value="Cyt_P450_sf"/>
</dbReference>
<keyword evidence="3 6" id="KW-0479">Metal-binding</keyword>